<comment type="caution">
    <text evidence="6">The sequence shown here is derived from an EMBL/GenBank/DDBJ whole genome shotgun (WGS) entry which is preliminary data.</text>
</comment>
<dbReference type="AlphaFoldDB" id="A0A6B2K1J7"/>
<dbReference type="Gene3D" id="1.10.10.10">
    <property type="entry name" value="Winged helix-like DNA-binding domain superfamily/Winged helix DNA-binding domain"/>
    <property type="match status" value="1"/>
</dbReference>
<dbReference type="PANTHER" id="PTHR30346:SF28">
    <property type="entry name" value="HTH-TYPE TRANSCRIPTIONAL REGULATOR CYNR"/>
    <property type="match status" value="1"/>
</dbReference>
<keyword evidence="7" id="KW-1185">Reference proteome</keyword>
<evidence type="ECO:0000259" key="5">
    <source>
        <dbReference type="PROSITE" id="PS50931"/>
    </source>
</evidence>
<dbReference type="GO" id="GO:0003677">
    <property type="term" value="F:DNA binding"/>
    <property type="evidence" value="ECO:0007669"/>
    <property type="project" value="UniProtKB-KW"/>
</dbReference>
<dbReference type="InterPro" id="IPR005119">
    <property type="entry name" value="LysR_subst-bd"/>
</dbReference>
<dbReference type="EMBL" id="JAAGAB010000001">
    <property type="protein sequence ID" value="NDV00236.1"/>
    <property type="molecule type" value="Genomic_DNA"/>
</dbReference>
<dbReference type="GO" id="GO:0003700">
    <property type="term" value="F:DNA-binding transcription factor activity"/>
    <property type="evidence" value="ECO:0007669"/>
    <property type="project" value="InterPro"/>
</dbReference>
<feature type="domain" description="HTH lysR-type" evidence="5">
    <location>
        <begin position="12"/>
        <end position="69"/>
    </location>
</feature>
<keyword evidence="4" id="KW-0804">Transcription</keyword>
<dbReference type="Proteomes" id="UP000474757">
    <property type="component" value="Unassembled WGS sequence"/>
</dbReference>
<dbReference type="SUPFAM" id="SSF46785">
    <property type="entry name" value="Winged helix' DNA-binding domain"/>
    <property type="match status" value="1"/>
</dbReference>
<evidence type="ECO:0000256" key="2">
    <source>
        <dbReference type="ARBA" id="ARBA00023015"/>
    </source>
</evidence>
<keyword evidence="3" id="KW-0238">DNA-binding</keyword>
<dbReference type="InterPro" id="IPR036390">
    <property type="entry name" value="WH_DNA-bd_sf"/>
</dbReference>
<dbReference type="Gene3D" id="3.40.190.10">
    <property type="entry name" value="Periplasmic binding protein-like II"/>
    <property type="match status" value="2"/>
</dbReference>
<keyword evidence="2" id="KW-0805">Transcription regulation</keyword>
<accession>A0A6B2K1J7</accession>
<dbReference type="InterPro" id="IPR000847">
    <property type="entry name" value="LysR_HTH_N"/>
</dbReference>
<dbReference type="PRINTS" id="PR00039">
    <property type="entry name" value="HTHLYSR"/>
</dbReference>
<evidence type="ECO:0000256" key="1">
    <source>
        <dbReference type="ARBA" id="ARBA00009437"/>
    </source>
</evidence>
<comment type="similarity">
    <text evidence="1">Belongs to the LysR transcriptional regulatory family.</text>
</comment>
<dbReference type="SUPFAM" id="SSF53850">
    <property type="entry name" value="Periplasmic binding protein-like II"/>
    <property type="match status" value="1"/>
</dbReference>
<evidence type="ECO:0000256" key="3">
    <source>
        <dbReference type="ARBA" id="ARBA00023125"/>
    </source>
</evidence>
<dbReference type="FunFam" id="1.10.10.10:FF:000001">
    <property type="entry name" value="LysR family transcriptional regulator"/>
    <property type="match status" value="1"/>
</dbReference>
<evidence type="ECO:0000313" key="7">
    <source>
        <dbReference type="Proteomes" id="UP000474757"/>
    </source>
</evidence>
<dbReference type="PANTHER" id="PTHR30346">
    <property type="entry name" value="TRANSCRIPTIONAL DUAL REGULATOR HCAR-RELATED"/>
    <property type="match status" value="1"/>
</dbReference>
<organism evidence="6 7">
    <name type="scientific">Pseudoroseicyclus tamaricis</name>
    <dbReference type="NCBI Taxonomy" id="2705421"/>
    <lineage>
        <taxon>Bacteria</taxon>
        <taxon>Pseudomonadati</taxon>
        <taxon>Pseudomonadota</taxon>
        <taxon>Alphaproteobacteria</taxon>
        <taxon>Rhodobacterales</taxon>
        <taxon>Paracoccaceae</taxon>
        <taxon>Pseudoroseicyclus</taxon>
    </lineage>
</organism>
<name>A0A6B2K1J7_9RHOB</name>
<proteinExistence type="inferred from homology"/>
<protein>
    <submittedName>
        <fullName evidence="6">LysR family transcriptional regulator</fullName>
    </submittedName>
</protein>
<gene>
    <name evidence="6" type="ORF">GZA08_04540</name>
</gene>
<dbReference type="Pfam" id="PF03466">
    <property type="entry name" value="LysR_substrate"/>
    <property type="match status" value="1"/>
</dbReference>
<dbReference type="CDD" id="cd08414">
    <property type="entry name" value="PBP2_LTTR_aromatics_like"/>
    <property type="match status" value="1"/>
</dbReference>
<reference evidence="6 7" key="1">
    <citation type="submission" date="2020-02" db="EMBL/GenBank/DDBJ databases">
        <title>Pseudoroseicyclus tamarix, sp. nov., isolated from offshore sediment of a Tamarix chinensis forest.</title>
        <authorList>
            <person name="Gai Y."/>
        </authorList>
    </citation>
    <scope>NUCLEOTIDE SEQUENCE [LARGE SCALE GENOMIC DNA]</scope>
    <source>
        <strain evidence="6 7">CLL3-39</strain>
    </source>
</reference>
<dbReference type="GO" id="GO:0032993">
    <property type="term" value="C:protein-DNA complex"/>
    <property type="evidence" value="ECO:0007669"/>
    <property type="project" value="TreeGrafter"/>
</dbReference>
<dbReference type="PROSITE" id="PS50931">
    <property type="entry name" value="HTH_LYSR"/>
    <property type="match status" value="1"/>
</dbReference>
<evidence type="ECO:0000256" key="4">
    <source>
        <dbReference type="ARBA" id="ARBA00023163"/>
    </source>
</evidence>
<dbReference type="Pfam" id="PF00126">
    <property type="entry name" value="HTH_1"/>
    <property type="match status" value="1"/>
</dbReference>
<dbReference type="InterPro" id="IPR036388">
    <property type="entry name" value="WH-like_DNA-bd_sf"/>
</dbReference>
<evidence type="ECO:0000313" key="6">
    <source>
        <dbReference type="EMBL" id="NDV00236.1"/>
    </source>
</evidence>
<sequence>MAGGRRASRHILELRHMRYFLAVAEELNFGQAAEKLGIAQPNLSQQIKALEEIVGATLFDRTQRSVKLTAAGEFFREEARQTMAHAGTALAKARRAGRGEIGHIAVGYVGSATYTGALITIMAAFREEFPQVEIDLAELEMQEQLARIAAGTLDIGFVRPPVELPLGIGTSLILQEDIVLAMPARHPLAEADVTLADLRDEPFLTPRHAANVSFRKYTTQACEAVGFTPQLGRQAADFVTIISMVAIGFGVALVPQSCQALHLPGVRYKRLQDVSVKADLSLASRRSEPSPIVRAFLQKGAQYRASLKRQE</sequence>